<dbReference type="InParanoid" id="C4JWR4"/>
<dbReference type="KEGG" id="ure:UREG_07006"/>
<name>C4JWR4_UNCRE</name>
<dbReference type="AlphaFoldDB" id="C4JWR4"/>
<evidence type="ECO:0000313" key="1">
    <source>
        <dbReference type="EMBL" id="EEP82141.1"/>
    </source>
</evidence>
<dbReference type="Proteomes" id="UP000002058">
    <property type="component" value="Unassembled WGS sequence"/>
</dbReference>
<keyword evidence="2" id="KW-1185">Reference proteome</keyword>
<evidence type="ECO:0000313" key="2">
    <source>
        <dbReference type="Proteomes" id="UP000002058"/>
    </source>
</evidence>
<reference evidence="2" key="1">
    <citation type="journal article" date="2009" name="Genome Res.">
        <title>Comparative genomic analyses of the human fungal pathogens Coccidioides and their relatives.</title>
        <authorList>
            <person name="Sharpton T.J."/>
            <person name="Stajich J.E."/>
            <person name="Rounsley S.D."/>
            <person name="Gardner M.J."/>
            <person name="Wortman J.R."/>
            <person name="Jordar V.S."/>
            <person name="Maiti R."/>
            <person name="Kodira C.D."/>
            <person name="Neafsey D.E."/>
            <person name="Zeng Q."/>
            <person name="Hung C.-Y."/>
            <person name="McMahan C."/>
            <person name="Muszewska A."/>
            <person name="Grynberg M."/>
            <person name="Mandel M.A."/>
            <person name="Kellner E.M."/>
            <person name="Barker B.M."/>
            <person name="Galgiani J.N."/>
            <person name="Orbach M.J."/>
            <person name="Kirkland T.N."/>
            <person name="Cole G.T."/>
            <person name="Henn M.R."/>
            <person name="Birren B.W."/>
            <person name="Taylor J.W."/>
        </authorList>
    </citation>
    <scope>NUCLEOTIDE SEQUENCE [LARGE SCALE GENOMIC DNA]</scope>
    <source>
        <strain evidence="2">UAMH 1704</strain>
    </source>
</reference>
<proteinExistence type="predicted"/>
<sequence length="75" mass="8790">MTALKIKVITHEHNYLAAAGLLKNKMKKKMKTFQSYLQTLLNKKMLSSSEKMSKKKFKIVISFNKEKKNEKKNNN</sequence>
<dbReference type="HOGENOM" id="CLU_183953_0_0_1"/>
<protein>
    <submittedName>
        <fullName evidence="1">Uncharacterized protein</fullName>
    </submittedName>
</protein>
<accession>C4JWR4</accession>
<organism evidence="1 2">
    <name type="scientific">Uncinocarpus reesii (strain UAMH 1704)</name>
    <dbReference type="NCBI Taxonomy" id="336963"/>
    <lineage>
        <taxon>Eukaryota</taxon>
        <taxon>Fungi</taxon>
        <taxon>Dikarya</taxon>
        <taxon>Ascomycota</taxon>
        <taxon>Pezizomycotina</taxon>
        <taxon>Eurotiomycetes</taxon>
        <taxon>Eurotiomycetidae</taxon>
        <taxon>Onygenales</taxon>
        <taxon>Onygenaceae</taxon>
        <taxon>Uncinocarpus</taxon>
    </lineage>
</organism>
<dbReference type="OMA" id="KIITHDY"/>
<dbReference type="RefSeq" id="XP_002584039.1">
    <property type="nucleotide sequence ID" value="XM_002583993.1"/>
</dbReference>
<gene>
    <name evidence="1" type="ORF">UREG_07006</name>
</gene>
<dbReference type="GeneID" id="8442546"/>
<dbReference type="VEuPathDB" id="FungiDB:UREG_07006"/>
<dbReference type="EMBL" id="CH476618">
    <property type="protein sequence ID" value="EEP82141.1"/>
    <property type="molecule type" value="Genomic_DNA"/>
</dbReference>